<keyword evidence="6 9" id="KW-0443">Lipid metabolism</keyword>
<evidence type="ECO:0000313" key="12">
    <source>
        <dbReference type="EMBL" id="NRF67700.1"/>
    </source>
</evidence>
<proteinExistence type="predicted"/>
<evidence type="ECO:0000256" key="5">
    <source>
        <dbReference type="ARBA" id="ARBA00022832"/>
    </source>
</evidence>
<name>A0ABX2EGE8_9BURK</name>
<reference evidence="12 13" key="1">
    <citation type="submission" date="2020-05" db="EMBL/GenBank/DDBJ databases">
        <title>Aquincola sp. isolate from soil.</title>
        <authorList>
            <person name="Han J."/>
            <person name="Kim D.-U."/>
        </authorList>
    </citation>
    <scope>NUCLEOTIDE SEQUENCE [LARGE SCALE GENOMIC DNA]</scope>
    <source>
        <strain evidence="12 13">S2</strain>
    </source>
</reference>
<dbReference type="EMBL" id="JABRWJ010000003">
    <property type="protein sequence ID" value="NRF67700.1"/>
    <property type="molecule type" value="Genomic_DNA"/>
</dbReference>
<dbReference type="InterPro" id="IPR050709">
    <property type="entry name" value="Biotin_Carboxyl_Carrier/Decarb"/>
</dbReference>
<feature type="domain" description="Lipoyl-binding" evidence="11">
    <location>
        <begin position="71"/>
        <end position="147"/>
    </location>
</feature>
<evidence type="ECO:0000256" key="7">
    <source>
        <dbReference type="ARBA" id="ARBA00023160"/>
    </source>
</evidence>
<sequence length="147" mass="15149">MEAQQIKAFIDAMASSDLAEMSFSQDGWTLRLVRRSADAATPVAAAPAAAPARSASGPRKPLPPAAAPASAPELLAPLFGVVHLQAGPGEPPYVAAGQAVRAGQTLCVIEAMKVFNEVRAEADAVVDAVLVRSGQEVDAGQPLLRLR</sequence>
<dbReference type="PANTHER" id="PTHR45266:SF3">
    <property type="entry name" value="OXALOACETATE DECARBOXYLASE ALPHA CHAIN"/>
    <property type="match status" value="1"/>
</dbReference>
<comment type="pathway">
    <text evidence="2 9">Lipid metabolism; fatty acid biosynthesis.</text>
</comment>
<evidence type="ECO:0000256" key="4">
    <source>
        <dbReference type="ARBA" id="ARBA00022516"/>
    </source>
</evidence>
<keyword evidence="5 9" id="KW-0276">Fatty acid metabolism</keyword>
<evidence type="ECO:0000313" key="13">
    <source>
        <dbReference type="Proteomes" id="UP000737171"/>
    </source>
</evidence>
<accession>A0ABX2EGE8</accession>
<evidence type="ECO:0000256" key="10">
    <source>
        <dbReference type="SAM" id="MobiDB-lite"/>
    </source>
</evidence>
<dbReference type="SUPFAM" id="SSF51230">
    <property type="entry name" value="Single hybrid motif"/>
    <property type="match status" value="1"/>
</dbReference>
<evidence type="ECO:0000256" key="1">
    <source>
        <dbReference type="ARBA" id="ARBA00003761"/>
    </source>
</evidence>
<dbReference type="Gene3D" id="2.40.50.100">
    <property type="match status" value="1"/>
</dbReference>
<evidence type="ECO:0000256" key="6">
    <source>
        <dbReference type="ARBA" id="ARBA00023098"/>
    </source>
</evidence>
<feature type="compositionally biased region" description="Low complexity" evidence="10">
    <location>
        <begin position="43"/>
        <end position="56"/>
    </location>
</feature>
<comment type="caution">
    <text evidence="12">The sequence shown here is derived from an EMBL/GenBank/DDBJ whole genome shotgun (WGS) entry which is preliminary data.</text>
</comment>
<dbReference type="InterPro" id="IPR001882">
    <property type="entry name" value="Biotin_BS"/>
</dbReference>
<keyword evidence="7 9" id="KW-0275">Fatty acid biosynthesis</keyword>
<dbReference type="CDD" id="cd06850">
    <property type="entry name" value="biotinyl_domain"/>
    <property type="match status" value="1"/>
</dbReference>
<evidence type="ECO:0000256" key="2">
    <source>
        <dbReference type="ARBA" id="ARBA00005194"/>
    </source>
</evidence>
<keyword evidence="4 9" id="KW-0444">Lipid biosynthesis</keyword>
<dbReference type="PANTHER" id="PTHR45266">
    <property type="entry name" value="OXALOACETATE DECARBOXYLASE ALPHA CHAIN"/>
    <property type="match status" value="1"/>
</dbReference>
<dbReference type="PROSITE" id="PS50968">
    <property type="entry name" value="BIOTINYL_LIPOYL"/>
    <property type="match status" value="1"/>
</dbReference>
<dbReference type="InterPro" id="IPR011053">
    <property type="entry name" value="Single_hybrid_motif"/>
</dbReference>
<keyword evidence="8 9" id="KW-0092">Biotin</keyword>
<dbReference type="RefSeq" id="WP_173122793.1">
    <property type="nucleotide sequence ID" value="NZ_JABRWJ010000003.1"/>
</dbReference>
<dbReference type="InterPro" id="IPR001249">
    <property type="entry name" value="AcCoA_biotinCC"/>
</dbReference>
<keyword evidence="13" id="KW-1185">Reference proteome</keyword>
<feature type="region of interest" description="Disordered" evidence="10">
    <location>
        <begin position="43"/>
        <end position="68"/>
    </location>
</feature>
<evidence type="ECO:0000256" key="3">
    <source>
        <dbReference type="ARBA" id="ARBA00017562"/>
    </source>
</evidence>
<dbReference type="PRINTS" id="PR01071">
    <property type="entry name" value="ACOABIOTINCC"/>
</dbReference>
<organism evidence="12 13">
    <name type="scientific">Pseudaquabacterium terrae</name>
    <dbReference type="NCBI Taxonomy" id="2732868"/>
    <lineage>
        <taxon>Bacteria</taxon>
        <taxon>Pseudomonadati</taxon>
        <taxon>Pseudomonadota</taxon>
        <taxon>Betaproteobacteria</taxon>
        <taxon>Burkholderiales</taxon>
        <taxon>Sphaerotilaceae</taxon>
        <taxon>Pseudaquabacterium</taxon>
    </lineage>
</organism>
<evidence type="ECO:0000256" key="9">
    <source>
        <dbReference type="RuleBase" id="RU364072"/>
    </source>
</evidence>
<protein>
    <recommendedName>
        <fullName evidence="3 9">Biotin carboxyl carrier protein of acetyl-CoA carboxylase</fullName>
    </recommendedName>
</protein>
<evidence type="ECO:0000256" key="8">
    <source>
        <dbReference type="ARBA" id="ARBA00023267"/>
    </source>
</evidence>
<dbReference type="PROSITE" id="PS00188">
    <property type="entry name" value="BIOTIN"/>
    <property type="match status" value="1"/>
</dbReference>
<evidence type="ECO:0000259" key="11">
    <source>
        <dbReference type="PROSITE" id="PS50968"/>
    </source>
</evidence>
<comment type="function">
    <text evidence="1 9">This protein is a component of the acetyl coenzyme A carboxylase complex; first, biotin carboxylase catalyzes the carboxylation of the carrier protein and then the transcarboxylase transfers the carboxyl group to form malonyl-CoA.</text>
</comment>
<dbReference type="InterPro" id="IPR000089">
    <property type="entry name" value="Biotin_lipoyl"/>
</dbReference>
<dbReference type="Pfam" id="PF00364">
    <property type="entry name" value="Biotin_lipoyl"/>
    <property type="match status" value="1"/>
</dbReference>
<dbReference type="Proteomes" id="UP000737171">
    <property type="component" value="Unassembled WGS sequence"/>
</dbReference>
<gene>
    <name evidence="12" type="ORF">HLB44_11955</name>
</gene>